<reference evidence="2 3" key="1">
    <citation type="submission" date="2014-06" db="EMBL/GenBank/DDBJ databases">
        <title>Whole Genome Sequences of Three Symbiotic Endozoicomonas Bacteria.</title>
        <authorList>
            <person name="Neave M.J."/>
            <person name="Apprill A."/>
            <person name="Voolstra C.R."/>
        </authorList>
    </citation>
    <scope>NUCLEOTIDE SEQUENCE [LARGE SCALE GENOMIC DNA]</scope>
    <source>
        <strain evidence="2 3">DSM 22380</strain>
    </source>
</reference>
<dbReference type="GO" id="GO:0030151">
    <property type="term" value="F:molybdenum ion binding"/>
    <property type="evidence" value="ECO:0007669"/>
    <property type="project" value="InterPro"/>
</dbReference>
<evidence type="ECO:0000313" key="2">
    <source>
        <dbReference type="EMBL" id="KEI71893.1"/>
    </source>
</evidence>
<dbReference type="Proteomes" id="UP000027997">
    <property type="component" value="Unassembled WGS sequence"/>
</dbReference>
<keyword evidence="3" id="KW-1185">Reference proteome</keyword>
<dbReference type="InterPro" id="IPR052716">
    <property type="entry name" value="MOSC_domain"/>
</dbReference>
<sequence>MEAIVTAVSRSAEHNFSKQNQPSITLIEGVGVEGDAHAGKTIKHLYLLKKDPSRPNLRQVHLIQTELFDELLEKGFTVKAGELGENINTRGINLLGLPTGTRLSIGENVIIELTALRNPCVQIDTFQKGLLKAVIDRNEDGKVIRKTGVMGVVIAGGKVVPEDSIRIELPAEPHQPLEYVW</sequence>
<organism evidence="2 3">
    <name type="scientific">Endozoicomonas elysicola</name>
    <dbReference type="NCBI Taxonomy" id="305900"/>
    <lineage>
        <taxon>Bacteria</taxon>
        <taxon>Pseudomonadati</taxon>
        <taxon>Pseudomonadota</taxon>
        <taxon>Gammaproteobacteria</taxon>
        <taxon>Oceanospirillales</taxon>
        <taxon>Endozoicomonadaceae</taxon>
        <taxon>Endozoicomonas</taxon>
    </lineage>
</organism>
<dbReference type="PANTHER" id="PTHR36930:SF1">
    <property type="entry name" value="MOSC DOMAIN-CONTAINING PROTEIN"/>
    <property type="match status" value="1"/>
</dbReference>
<dbReference type="RefSeq" id="WP_020583630.1">
    <property type="nucleotide sequence ID" value="NZ_JOJP01000001.1"/>
</dbReference>
<evidence type="ECO:0000259" key="1">
    <source>
        <dbReference type="PROSITE" id="PS51340"/>
    </source>
</evidence>
<dbReference type="Pfam" id="PF03473">
    <property type="entry name" value="MOSC"/>
    <property type="match status" value="1"/>
</dbReference>
<dbReference type="InterPro" id="IPR005302">
    <property type="entry name" value="MoCF_Sase_C"/>
</dbReference>
<dbReference type="eggNOG" id="COG2258">
    <property type="taxonomic scope" value="Bacteria"/>
</dbReference>
<dbReference type="GO" id="GO:0030170">
    <property type="term" value="F:pyridoxal phosphate binding"/>
    <property type="evidence" value="ECO:0007669"/>
    <property type="project" value="InterPro"/>
</dbReference>
<proteinExistence type="predicted"/>
<name>A0A081KCL7_9GAMM</name>
<dbReference type="STRING" id="305900.GV64_15160"/>
<protein>
    <submittedName>
        <fullName evidence="2">Molybdenum cofactor biosysynthesis protein</fullName>
    </submittedName>
</protein>
<dbReference type="GO" id="GO:0003824">
    <property type="term" value="F:catalytic activity"/>
    <property type="evidence" value="ECO:0007669"/>
    <property type="project" value="InterPro"/>
</dbReference>
<dbReference type="InterPro" id="IPR011037">
    <property type="entry name" value="Pyrv_Knase-like_insert_dom_sf"/>
</dbReference>
<feature type="domain" description="MOSC" evidence="1">
    <location>
        <begin position="19"/>
        <end position="168"/>
    </location>
</feature>
<gene>
    <name evidence="2" type="ORF">GV64_15160</name>
</gene>
<dbReference type="EMBL" id="JOJP01000001">
    <property type="protein sequence ID" value="KEI71893.1"/>
    <property type="molecule type" value="Genomic_DNA"/>
</dbReference>
<dbReference type="SUPFAM" id="SSF50800">
    <property type="entry name" value="PK beta-barrel domain-like"/>
    <property type="match status" value="1"/>
</dbReference>
<accession>A0A081KCL7</accession>
<dbReference type="PANTHER" id="PTHR36930">
    <property type="entry name" value="METAL-SULFUR CLUSTER BIOSYNTHESIS PROTEINS YUAD-RELATED"/>
    <property type="match status" value="1"/>
</dbReference>
<dbReference type="AlphaFoldDB" id="A0A081KCL7"/>
<comment type="caution">
    <text evidence="2">The sequence shown here is derived from an EMBL/GenBank/DDBJ whole genome shotgun (WGS) entry which is preliminary data.</text>
</comment>
<evidence type="ECO:0000313" key="3">
    <source>
        <dbReference type="Proteomes" id="UP000027997"/>
    </source>
</evidence>
<dbReference type="Gene3D" id="2.40.33.20">
    <property type="entry name" value="PK beta-barrel domain-like"/>
    <property type="match status" value="1"/>
</dbReference>
<dbReference type="PROSITE" id="PS51340">
    <property type="entry name" value="MOSC"/>
    <property type="match status" value="1"/>
</dbReference>